<reference evidence="1" key="2">
    <citation type="journal article" date="2015" name="Fish Shellfish Immunol.">
        <title>Early steps in the European eel (Anguilla anguilla)-Vibrio vulnificus interaction in the gills: Role of the RtxA13 toxin.</title>
        <authorList>
            <person name="Callol A."/>
            <person name="Pajuelo D."/>
            <person name="Ebbesson L."/>
            <person name="Teles M."/>
            <person name="MacKenzie S."/>
            <person name="Amaro C."/>
        </authorList>
    </citation>
    <scope>NUCLEOTIDE SEQUENCE</scope>
</reference>
<name>A0A0E9QQ73_ANGAN</name>
<reference evidence="1" key="1">
    <citation type="submission" date="2014-11" db="EMBL/GenBank/DDBJ databases">
        <authorList>
            <person name="Amaro Gonzalez C."/>
        </authorList>
    </citation>
    <scope>NUCLEOTIDE SEQUENCE</scope>
</reference>
<evidence type="ECO:0000313" key="1">
    <source>
        <dbReference type="EMBL" id="JAH18380.1"/>
    </source>
</evidence>
<sequence length="50" mass="5658">MQAKMNNGTSRKRPISCGNIIHDITENVWEVKDPVQSNFFSLQSLSVHLS</sequence>
<protein>
    <submittedName>
        <fullName evidence="1">Uncharacterized protein</fullName>
    </submittedName>
</protein>
<dbReference type="EMBL" id="GBXM01090197">
    <property type="protein sequence ID" value="JAH18380.1"/>
    <property type="molecule type" value="Transcribed_RNA"/>
</dbReference>
<dbReference type="AlphaFoldDB" id="A0A0E9QQ73"/>
<proteinExistence type="predicted"/>
<accession>A0A0E9QQ73</accession>
<organism evidence="1">
    <name type="scientific">Anguilla anguilla</name>
    <name type="common">European freshwater eel</name>
    <name type="synonym">Muraena anguilla</name>
    <dbReference type="NCBI Taxonomy" id="7936"/>
    <lineage>
        <taxon>Eukaryota</taxon>
        <taxon>Metazoa</taxon>
        <taxon>Chordata</taxon>
        <taxon>Craniata</taxon>
        <taxon>Vertebrata</taxon>
        <taxon>Euteleostomi</taxon>
        <taxon>Actinopterygii</taxon>
        <taxon>Neopterygii</taxon>
        <taxon>Teleostei</taxon>
        <taxon>Anguilliformes</taxon>
        <taxon>Anguillidae</taxon>
        <taxon>Anguilla</taxon>
    </lineage>
</organism>